<proteinExistence type="predicted"/>
<feature type="region of interest" description="Disordered" evidence="1">
    <location>
        <begin position="195"/>
        <end position="228"/>
    </location>
</feature>
<protein>
    <submittedName>
        <fullName evidence="2">Uncharacterized protein</fullName>
    </submittedName>
</protein>
<accession>A0AAX3EKB3</accession>
<organism evidence="2 3">
    <name type="scientific">Paenarthrobacter ureafaciens</name>
    <dbReference type="NCBI Taxonomy" id="37931"/>
    <lineage>
        <taxon>Bacteria</taxon>
        <taxon>Bacillati</taxon>
        <taxon>Actinomycetota</taxon>
        <taxon>Actinomycetes</taxon>
        <taxon>Micrococcales</taxon>
        <taxon>Micrococcaceae</taxon>
        <taxon>Paenarthrobacter</taxon>
    </lineage>
</organism>
<keyword evidence="3" id="KW-1185">Reference proteome</keyword>
<evidence type="ECO:0000256" key="1">
    <source>
        <dbReference type="SAM" id="MobiDB-lite"/>
    </source>
</evidence>
<feature type="compositionally biased region" description="Polar residues" evidence="1">
    <location>
        <begin position="204"/>
        <end position="216"/>
    </location>
</feature>
<evidence type="ECO:0000313" key="3">
    <source>
        <dbReference type="Proteomes" id="UP001163293"/>
    </source>
</evidence>
<sequence length="228" mass="23197">MSKANKGRTLSVSLTSPASAAEIVEAKQTPDCSTVAGIGDFACMQWTGWFRGEPGGASANTVLKAVRGNESLDLRIVDMPPISPEFPVPDGEATARALAQALVDGGWGNGSELRVPPAPSVGPQTSTTSAVCALVGADALGNAFGATTQAAVFPGEGNCRYLFGALSTPGPDSLIFSIELHQGGASLLSRQVPDGQASRALVTKRSSSSGQNQADRNPSGPGAMRRSA</sequence>
<dbReference type="EMBL" id="CP101185">
    <property type="protein sequence ID" value="UYV98540.1"/>
    <property type="molecule type" value="Genomic_DNA"/>
</dbReference>
<name>A0AAX3EKB3_PAEUR</name>
<reference evidence="2" key="1">
    <citation type="submission" date="2022-07" db="EMBL/GenBank/DDBJ databases">
        <authorList>
            <person name="Wu T."/>
        </authorList>
    </citation>
    <scope>NUCLEOTIDE SEQUENCE</scope>
    <source>
        <strain evidence="2">SD-1</strain>
    </source>
</reference>
<gene>
    <name evidence="2" type="ORF">NL394_04770</name>
</gene>
<evidence type="ECO:0000313" key="2">
    <source>
        <dbReference type="EMBL" id="UYV98540.1"/>
    </source>
</evidence>
<dbReference type="Proteomes" id="UP001163293">
    <property type="component" value="Chromosome"/>
</dbReference>
<dbReference type="AlphaFoldDB" id="A0AAX3EKB3"/>
<dbReference type="RefSeq" id="WP_259362862.1">
    <property type="nucleotide sequence ID" value="NZ_CP043010.1"/>
</dbReference>